<dbReference type="AlphaFoldDB" id="A0A8J5R8K1"/>
<reference evidence="2" key="2">
    <citation type="submission" date="2021-04" db="EMBL/GenBank/DDBJ databases">
        <title>Genome-wide patterns of bracovirus chromosomal integration into multiple host tissues during parasitism.</title>
        <authorList>
            <person name="Chebbi M.A.C."/>
        </authorList>
    </citation>
    <scope>NUCLEOTIDE SEQUENCE</scope>
    <source>
        <tissue evidence="2">Whole body</tissue>
    </source>
</reference>
<sequence length="111" mass="12229">MESSTYKIVSAAVENIRKEALQVSAAHLTSRPHSADCCCSQCIYDRREMERVGSPPICEKQVDPQPICEKQVSTPDFSVKRSISPPIETSSEEEEKVSSKDDGDEDAVAKP</sequence>
<accession>A0A8J5R8K1</accession>
<evidence type="ECO:0000313" key="3">
    <source>
        <dbReference type="Proteomes" id="UP000729913"/>
    </source>
</evidence>
<feature type="region of interest" description="Disordered" evidence="1">
    <location>
        <begin position="69"/>
        <end position="111"/>
    </location>
</feature>
<reference evidence="2" key="1">
    <citation type="submission" date="2020-03" db="EMBL/GenBank/DDBJ databases">
        <authorList>
            <person name="Chebbi M.A."/>
            <person name="Drezen J.M."/>
        </authorList>
    </citation>
    <scope>NUCLEOTIDE SEQUENCE</scope>
    <source>
        <tissue evidence="2">Whole body</tissue>
    </source>
</reference>
<comment type="caution">
    <text evidence="2">The sequence shown here is derived from an EMBL/GenBank/DDBJ whole genome shotgun (WGS) entry which is preliminary data.</text>
</comment>
<evidence type="ECO:0000313" key="2">
    <source>
        <dbReference type="EMBL" id="KAG8041665.1"/>
    </source>
</evidence>
<proteinExistence type="predicted"/>
<keyword evidence="3" id="KW-1185">Reference proteome</keyword>
<gene>
    <name evidence="2" type="ORF">G9C98_002958</name>
</gene>
<feature type="compositionally biased region" description="Basic and acidic residues" evidence="1">
    <location>
        <begin position="96"/>
        <end position="111"/>
    </location>
</feature>
<name>A0A8J5R8K1_9HYME</name>
<dbReference type="Proteomes" id="UP000729913">
    <property type="component" value="Unassembled WGS sequence"/>
</dbReference>
<organism evidence="2 3">
    <name type="scientific">Cotesia typhae</name>
    <dbReference type="NCBI Taxonomy" id="2053667"/>
    <lineage>
        <taxon>Eukaryota</taxon>
        <taxon>Metazoa</taxon>
        <taxon>Ecdysozoa</taxon>
        <taxon>Arthropoda</taxon>
        <taxon>Hexapoda</taxon>
        <taxon>Insecta</taxon>
        <taxon>Pterygota</taxon>
        <taxon>Neoptera</taxon>
        <taxon>Endopterygota</taxon>
        <taxon>Hymenoptera</taxon>
        <taxon>Apocrita</taxon>
        <taxon>Ichneumonoidea</taxon>
        <taxon>Braconidae</taxon>
        <taxon>Microgastrinae</taxon>
        <taxon>Cotesia</taxon>
    </lineage>
</organism>
<protein>
    <submittedName>
        <fullName evidence="2">Uncharacterized protein</fullName>
    </submittedName>
</protein>
<evidence type="ECO:0000256" key="1">
    <source>
        <dbReference type="SAM" id="MobiDB-lite"/>
    </source>
</evidence>
<dbReference type="EMBL" id="JAAOIC020000016">
    <property type="protein sequence ID" value="KAG8041665.1"/>
    <property type="molecule type" value="Genomic_DNA"/>
</dbReference>